<dbReference type="RefSeq" id="WP_124027545.1">
    <property type="nucleotide sequence ID" value="NZ_JBHRSN010000015.1"/>
</dbReference>
<dbReference type="SUPFAM" id="SSF110296">
    <property type="entry name" value="Oligoxyloglucan reducing end-specific cellobiohydrolase"/>
    <property type="match status" value="1"/>
</dbReference>
<sequence>MKDNSRFFLCHTEQAIKLLLVFFLPVLVWSCKDETLSETLVPNRPNIEWQYKGLKGLIIQDVLISEQFVFASTNRGLYQASRVSFFSKDETKWSLLTSKDWEFLDIILTSDSSLIGSVVHRGVNLLALSHDMGRNWTTSTSQFGFGESRNFENINRLFWDPVSESLFGVGTDVLAISNAEASSWELLSGLWQGFGRGMFAVTYDRESNIAFYGGQGAFENPILRKVDLSTLATEFIDVTDYLPQPSTIESIIIIKEGQTVIASGEGGIIRSDDYGETWNSLLKNSEARFYFDFIVDKNDSDSVFTVGWNKSFDEPQPLILEYTTDKGASWHSEAYDEDNIFGGGKSIAAIQSEQTINLAVGLYKGGIFTITIDK</sequence>
<accession>A0A3N5YDI8</accession>
<gene>
    <name evidence="1" type="ORF">DRW07_09045</name>
</gene>
<dbReference type="Proteomes" id="UP000275281">
    <property type="component" value="Unassembled WGS sequence"/>
</dbReference>
<dbReference type="EMBL" id="RPOK01000002">
    <property type="protein sequence ID" value="RPJ67645.1"/>
    <property type="molecule type" value="Genomic_DNA"/>
</dbReference>
<organism evidence="1 2">
    <name type="scientific">Alteromonas sediminis</name>
    <dbReference type="NCBI Taxonomy" id="2259342"/>
    <lineage>
        <taxon>Bacteria</taxon>
        <taxon>Pseudomonadati</taxon>
        <taxon>Pseudomonadota</taxon>
        <taxon>Gammaproteobacteria</taxon>
        <taxon>Alteromonadales</taxon>
        <taxon>Alteromonadaceae</taxon>
        <taxon>Alteromonas/Salinimonas group</taxon>
        <taxon>Alteromonas</taxon>
    </lineage>
</organism>
<evidence type="ECO:0000313" key="2">
    <source>
        <dbReference type="Proteomes" id="UP000275281"/>
    </source>
</evidence>
<dbReference type="Gene3D" id="2.130.10.10">
    <property type="entry name" value="YVTN repeat-like/Quinoprotein amine dehydrogenase"/>
    <property type="match status" value="1"/>
</dbReference>
<evidence type="ECO:0000313" key="1">
    <source>
        <dbReference type="EMBL" id="RPJ67645.1"/>
    </source>
</evidence>
<comment type="caution">
    <text evidence="1">The sequence shown here is derived from an EMBL/GenBank/DDBJ whole genome shotgun (WGS) entry which is preliminary data.</text>
</comment>
<name>A0A3N5YDI8_9ALTE</name>
<reference evidence="1 2" key="1">
    <citation type="submission" date="2018-11" db="EMBL/GenBank/DDBJ databases">
        <authorList>
            <person name="Ye M.-Q."/>
            <person name="Du Z.-J."/>
        </authorList>
    </citation>
    <scope>NUCLEOTIDE SEQUENCE [LARGE SCALE GENOMIC DNA]</scope>
    <source>
        <strain evidence="1 2">U0105</strain>
    </source>
</reference>
<dbReference type="OrthoDB" id="9757809at2"/>
<protein>
    <recommendedName>
        <fullName evidence="3">Photosynthesis system II assembly factor Ycf48/Hcf136-like domain-containing protein</fullName>
    </recommendedName>
</protein>
<dbReference type="InterPro" id="IPR015943">
    <property type="entry name" value="WD40/YVTN_repeat-like_dom_sf"/>
</dbReference>
<evidence type="ECO:0008006" key="3">
    <source>
        <dbReference type="Google" id="ProtNLM"/>
    </source>
</evidence>
<proteinExistence type="predicted"/>
<keyword evidence="2" id="KW-1185">Reference proteome</keyword>
<dbReference type="AlphaFoldDB" id="A0A3N5YDI8"/>